<dbReference type="EMBL" id="JBFOLJ010000015">
    <property type="protein sequence ID" value="KAL2472800.1"/>
    <property type="molecule type" value="Genomic_DNA"/>
</dbReference>
<proteinExistence type="predicted"/>
<keyword evidence="2" id="KW-1185">Reference proteome</keyword>
<accession>A0ABD1Q9C1</accession>
<evidence type="ECO:0000313" key="1">
    <source>
        <dbReference type="EMBL" id="KAL2472800.1"/>
    </source>
</evidence>
<evidence type="ECO:0000313" key="2">
    <source>
        <dbReference type="Proteomes" id="UP001604277"/>
    </source>
</evidence>
<protein>
    <submittedName>
        <fullName evidence="1">Uncharacterized protein</fullName>
    </submittedName>
</protein>
<organism evidence="1 2">
    <name type="scientific">Forsythia ovata</name>
    <dbReference type="NCBI Taxonomy" id="205694"/>
    <lineage>
        <taxon>Eukaryota</taxon>
        <taxon>Viridiplantae</taxon>
        <taxon>Streptophyta</taxon>
        <taxon>Embryophyta</taxon>
        <taxon>Tracheophyta</taxon>
        <taxon>Spermatophyta</taxon>
        <taxon>Magnoliopsida</taxon>
        <taxon>eudicotyledons</taxon>
        <taxon>Gunneridae</taxon>
        <taxon>Pentapetalae</taxon>
        <taxon>asterids</taxon>
        <taxon>lamiids</taxon>
        <taxon>Lamiales</taxon>
        <taxon>Oleaceae</taxon>
        <taxon>Forsythieae</taxon>
        <taxon>Forsythia</taxon>
    </lineage>
</organism>
<reference evidence="2" key="1">
    <citation type="submission" date="2024-07" db="EMBL/GenBank/DDBJ databases">
        <title>Two chromosome-level genome assemblies of Korean endemic species Abeliophyllum distichum and Forsythia ovata (Oleaceae).</title>
        <authorList>
            <person name="Jang H."/>
        </authorList>
    </citation>
    <scope>NUCLEOTIDE SEQUENCE [LARGE SCALE GENOMIC DNA]</scope>
</reference>
<sequence>MEGKFDDNEVVNYLTGICFRELSKVVTWEFLEVLMIKSIANFTIPVSEEVISVELVACNFCAKELILSRYLNILMQCLKVKFLSRMDLFEVGRDPEEKELGCFSRHMLYVYFA</sequence>
<comment type="caution">
    <text evidence="1">The sequence shown here is derived from an EMBL/GenBank/DDBJ whole genome shotgun (WGS) entry which is preliminary data.</text>
</comment>
<gene>
    <name evidence="1" type="ORF">Fot_48536</name>
</gene>
<name>A0ABD1Q9C1_9LAMI</name>
<dbReference type="Proteomes" id="UP001604277">
    <property type="component" value="Unassembled WGS sequence"/>
</dbReference>
<dbReference type="AlphaFoldDB" id="A0ABD1Q9C1"/>